<dbReference type="GO" id="GO:0006353">
    <property type="term" value="P:DNA-templated transcription termination"/>
    <property type="evidence" value="ECO:0007669"/>
    <property type="project" value="UniProtKB-KW"/>
</dbReference>
<evidence type="ECO:0000256" key="3">
    <source>
        <dbReference type="ARBA" id="ARBA00022946"/>
    </source>
</evidence>
<evidence type="ECO:0000313" key="4">
    <source>
        <dbReference type="EMBL" id="KAF2322036.1"/>
    </source>
</evidence>
<comment type="caution">
    <text evidence="4">The sequence shown here is derived from an EMBL/GenBank/DDBJ whole genome shotgun (WGS) entry which is preliminary data.</text>
</comment>
<evidence type="ECO:0000256" key="1">
    <source>
        <dbReference type="ARBA" id="ARBA00007692"/>
    </source>
</evidence>
<keyword evidence="5" id="KW-1185">Reference proteome</keyword>
<keyword evidence="2" id="KW-0805">Transcription regulation</keyword>
<dbReference type="Proteomes" id="UP000467840">
    <property type="component" value="Chromosome 11"/>
</dbReference>
<dbReference type="AlphaFoldDB" id="A0A6A6NBQ8"/>
<dbReference type="InterPro" id="IPR003690">
    <property type="entry name" value="MTERF"/>
</dbReference>
<dbReference type="Pfam" id="PF02536">
    <property type="entry name" value="mTERF"/>
    <property type="match status" value="1"/>
</dbReference>
<keyword evidence="3" id="KW-0809">Transit peptide</keyword>
<dbReference type="EMBL" id="JAAGAX010000002">
    <property type="protein sequence ID" value="KAF2322036.1"/>
    <property type="molecule type" value="Genomic_DNA"/>
</dbReference>
<proteinExistence type="inferred from homology"/>
<keyword evidence="2" id="KW-0804">Transcription</keyword>
<gene>
    <name evidence="4" type="ORF">GH714_005921</name>
</gene>
<reference evidence="4 5" key="1">
    <citation type="journal article" date="2020" name="Mol. Plant">
        <title>The Chromosome-Based Rubber Tree Genome Provides New Insights into Spurge Genome Evolution and Rubber Biosynthesis.</title>
        <authorList>
            <person name="Liu J."/>
            <person name="Shi C."/>
            <person name="Shi C.C."/>
            <person name="Li W."/>
            <person name="Zhang Q.J."/>
            <person name="Zhang Y."/>
            <person name="Li K."/>
            <person name="Lu H.F."/>
            <person name="Shi C."/>
            <person name="Zhu S.T."/>
            <person name="Xiao Z.Y."/>
            <person name="Nan H."/>
            <person name="Yue Y."/>
            <person name="Zhu X.G."/>
            <person name="Wu Y."/>
            <person name="Hong X.N."/>
            <person name="Fan G.Y."/>
            <person name="Tong Y."/>
            <person name="Zhang D."/>
            <person name="Mao C.L."/>
            <person name="Liu Y.L."/>
            <person name="Hao S.J."/>
            <person name="Liu W.Q."/>
            <person name="Lv M.Q."/>
            <person name="Zhang H.B."/>
            <person name="Liu Y."/>
            <person name="Hu-Tang G.R."/>
            <person name="Wang J.P."/>
            <person name="Wang J.H."/>
            <person name="Sun Y.H."/>
            <person name="Ni S.B."/>
            <person name="Chen W.B."/>
            <person name="Zhang X.C."/>
            <person name="Jiao Y.N."/>
            <person name="Eichler E.E."/>
            <person name="Li G.H."/>
            <person name="Liu X."/>
            <person name="Gao L.Z."/>
        </authorList>
    </citation>
    <scope>NUCLEOTIDE SEQUENCE [LARGE SCALE GENOMIC DNA]</scope>
    <source>
        <strain evidence="5">cv. GT1</strain>
        <tissue evidence="4">Leaf</tissue>
    </source>
</reference>
<organism evidence="4 5">
    <name type="scientific">Hevea brasiliensis</name>
    <name type="common">Para rubber tree</name>
    <name type="synonym">Siphonia brasiliensis</name>
    <dbReference type="NCBI Taxonomy" id="3981"/>
    <lineage>
        <taxon>Eukaryota</taxon>
        <taxon>Viridiplantae</taxon>
        <taxon>Streptophyta</taxon>
        <taxon>Embryophyta</taxon>
        <taxon>Tracheophyta</taxon>
        <taxon>Spermatophyta</taxon>
        <taxon>Magnoliopsida</taxon>
        <taxon>eudicotyledons</taxon>
        <taxon>Gunneridae</taxon>
        <taxon>Pentapetalae</taxon>
        <taxon>rosids</taxon>
        <taxon>fabids</taxon>
        <taxon>Malpighiales</taxon>
        <taxon>Euphorbiaceae</taxon>
        <taxon>Crotonoideae</taxon>
        <taxon>Micrandreae</taxon>
        <taxon>Hevea</taxon>
    </lineage>
</organism>
<protein>
    <submittedName>
        <fullName evidence="4">Uncharacterized protein</fullName>
    </submittedName>
</protein>
<evidence type="ECO:0000313" key="5">
    <source>
        <dbReference type="Proteomes" id="UP000467840"/>
    </source>
</evidence>
<keyword evidence="2" id="KW-0806">Transcription termination</keyword>
<comment type="similarity">
    <text evidence="1">Belongs to the mTERF family.</text>
</comment>
<dbReference type="GO" id="GO:0003676">
    <property type="term" value="F:nucleic acid binding"/>
    <property type="evidence" value="ECO:0007669"/>
    <property type="project" value="InterPro"/>
</dbReference>
<dbReference type="InterPro" id="IPR038538">
    <property type="entry name" value="MTERF_sf"/>
</dbReference>
<evidence type="ECO:0000256" key="2">
    <source>
        <dbReference type="ARBA" id="ARBA00022472"/>
    </source>
</evidence>
<name>A0A6A6NBQ8_HEVBR</name>
<accession>A0A6A6NBQ8</accession>
<dbReference type="PANTHER" id="PTHR13068:SF185">
    <property type="match status" value="1"/>
</dbReference>
<dbReference type="Gene3D" id="1.25.70.10">
    <property type="entry name" value="Transcription termination factor 3, mitochondrial"/>
    <property type="match status" value="1"/>
</dbReference>
<sequence length="230" mass="26037">MCQKVRKFAEVVKKVMNLGFDPSKVVFVIAVIVFHTMSSKTWEHKMEAAAVARVPNILSYSLERRIMPRCSVVRVLLLKGLIKTGIHLSAVLMPSEKTFLESFVIKHQEQLPQLLDLYQGKMNVTELGIGFDAKSRISVTMLCINRLQFARPYHIPIYRSVDGVLHNTARLHHHESIFRKVVQPNCEEEAKGSNRKANKTDLRSLECDIDPAHLSSTEKPDSGVSGNMAW</sequence>
<dbReference type="PANTHER" id="PTHR13068">
    <property type="entry name" value="CGI-12 PROTEIN-RELATED"/>
    <property type="match status" value="1"/>
</dbReference>